<keyword evidence="11" id="KW-1185">Reference proteome</keyword>
<evidence type="ECO:0000313" key="6">
    <source>
        <dbReference type="EMBL" id="CAF3696726.1"/>
    </source>
</evidence>
<dbReference type="Gene3D" id="3.40.30.10">
    <property type="entry name" value="Glutaredoxin"/>
    <property type="match status" value="1"/>
</dbReference>
<dbReference type="Proteomes" id="UP000663869">
    <property type="component" value="Unassembled WGS sequence"/>
</dbReference>
<dbReference type="EMBL" id="CAJNYU010003733">
    <property type="protein sequence ID" value="CAF3696726.1"/>
    <property type="molecule type" value="Genomic_DNA"/>
</dbReference>
<dbReference type="Proteomes" id="UP000663825">
    <property type="component" value="Unassembled WGS sequence"/>
</dbReference>
<dbReference type="Proteomes" id="UP000663872">
    <property type="component" value="Unassembled WGS sequence"/>
</dbReference>
<protein>
    <recommendedName>
        <fullName evidence="2">Thioredoxin domain-containing protein</fullName>
    </recommendedName>
</protein>
<evidence type="ECO:0000313" key="5">
    <source>
        <dbReference type="EMBL" id="CAF3625171.1"/>
    </source>
</evidence>
<accession>A0A817L274</accession>
<dbReference type="PANTHER" id="PTHR43601">
    <property type="entry name" value="THIOREDOXIN, MITOCHONDRIAL"/>
    <property type="match status" value="1"/>
</dbReference>
<dbReference type="PRINTS" id="PR00421">
    <property type="entry name" value="THIOREDOXIN"/>
</dbReference>
<evidence type="ECO:0000259" key="2">
    <source>
        <dbReference type="PROSITE" id="PS51352"/>
    </source>
</evidence>
<evidence type="ECO:0000313" key="9">
    <source>
        <dbReference type="EMBL" id="CAF4259362.1"/>
    </source>
</evidence>
<comment type="caution">
    <text evidence="3">The sequence shown here is derived from an EMBL/GenBank/DDBJ whole genome shotgun (WGS) entry which is preliminary data.</text>
</comment>
<gene>
    <name evidence="6" type="ORF">FME351_LOCUS27435</name>
    <name evidence="5" type="ORF">GRG538_LOCUS23878</name>
    <name evidence="7" type="ORF">HFQ381_LOCUS7350</name>
    <name evidence="4" type="ORF">LUA448_LOCUS8610</name>
    <name evidence="3" type="ORF">TIS948_LOCUS797</name>
    <name evidence="9" type="ORF">TSG867_LOCUS3606</name>
    <name evidence="8" type="ORF">UJA718_LOCUS9711</name>
</gene>
<organism evidence="3 10">
    <name type="scientific">Rotaria socialis</name>
    <dbReference type="NCBI Taxonomy" id="392032"/>
    <lineage>
        <taxon>Eukaryota</taxon>
        <taxon>Metazoa</taxon>
        <taxon>Spiralia</taxon>
        <taxon>Gnathifera</taxon>
        <taxon>Rotifera</taxon>
        <taxon>Eurotatoria</taxon>
        <taxon>Bdelloidea</taxon>
        <taxon>Philodinida</taxon>
        <taxon>Philodinidae</taxon>
        <taxon>Rotaria</taxon>
    </lineage>
</organism>
<dbReference type="Proteomes" id="UP000663851">
    <property type="component" value="Unassembled WGS sequence"/>
</dbReference>
<evidence type="ECO:0000313" key="10">
    <source>
        <dbReference type="Proteomes" id="UP000663825"/>
    </source>
</evidence>
<evidence type="ECO:0000313" key="3">
    <source>
        <dbReference type="EMBL" id="CAF2987685.1"/>
    </source>
</evidence>
<dbReference type="Pfam" id="PF00085">
    <property type="entry name" value="Thioredoxin"/>
    <property type="match status" value="1"/>
</dbReference>
<dbReference type="PROSITE" id="PS51352">
    <property type="entry name" value="THIOREDOXIN_2"/>
    <property type="match status" value="1"/>
</dbReference>
<dbReference type="InterPro" id="IPR013766">
    <property type="entry name" value="Thioredoxin_domain"/>
</dbReference>
<dbReference type="EMBL" id="CAJNYD010000919">
    <property type="protein sequence ID" value="CAF3306832.1"/>
    <property type="molecule type" value="Genomic_DNA"/>
</dbReference>
<dbReference type="Proteomes" id="UP000663873">
    <property type="component" value="Unassembled WGS sequence"/>
</dbReference>
<dbReference type="Proteomes" id="UP000663862">
    <property type="component" value="Unassembled WGS sequence"/>
</dbReference>
<dbReference type="AlphaFoldDB" id="A0A817L274"/>
<dbReference type="EMBL" id="CAJOBP010001102">
    <property type="protein sequence ID" value="CAF4253716.1"/>
    <property type="molecule type" value="Genomic_DNA"/>
</dbReference>
<dbReference type="OrthoDB" id="2121326at2759"/>
<dbReference type="SUPFAM" id="SSF52833">
    <property type="entry name" value="Thioredoxin-like"/>
    <property type="match status" value="1"/>
</dbReference>
<comment type="similarity">
    <text evidence="1">Belongs to the thioredoxin family.</text>
</comment>
<dbReference type="EMBL" id="CAJNYT010003997">
    <property type="protein sequence ID" value="CAF3625171.1"/>
    <property type="molecule type" value="Genomic_DNA"/>
</dbReference>
<dbReference type="PANTHER" id="PTHR43601:SF3">
    <property type="entry name" value="THIOREDOXIN, MITOCHONDRIAL"/>
    <property type="match status" value="1"/>
</dbReference>
<dbReference type="GO" id="GO:0005739">
    <property type="term" value="C:mitochondrion"/>
    <property type="evidence" value="ECO:0007669"/>
    <property type="project" value="TreeGrafter"/>
</dbReference>
<reference evidence="3" key="1">
    <citation type="submission" date="2021-02" db="EMBL/GenBank/DDBJ databases">
        <authorList>
            <person name="Nowell W R."/>
        </authorList>
    </citation>
    <scope>NUCLEOTIDE SEQUENCE</scope>
</reference>
<dbReference type="InterPro" id="IPR017937">
    <property type="entry name" value="Thioredoxin_CS"/>
</dbReference>
<evidence type="ECO:0000256" key="1">
    <source>
        <dbReference type="ARBA" id="ARBA00008987"/>
    </source>
</evidence>
<evidence type="ECO:0000313" key="8">
    <source>
        <dbReference type="EMBL" id="CAF4253716.1"/>
    </source>
</evidence>
<dbReference type="EMBL" id="CAJOBQ010000109">
    <property type="protein sequence ID" value="CAF4259362.1"/>
    <property type="molecule type" value="Genomic_DNA"/>
</dbReference>
<dbReference type="InterPro" id="IPR036249">
    <property type="entry name" value="Thioredoxin-like_sf"/>
</dbReference>
<dbReference type="GO" id="GO:0045454">
    <property type="term" value="P:cell redox homeostasis"/>
    <property type="evidence" value="ECO:0007669"/>
    <property type="project" value="TreeGrafter"/>
</dbReference>
<dbReference type="EMBL" id="CAJOBO010000350">
    <property type="protein sequence ID" value="CAF4199006.1"/>
    <property type="molecule type" value="Genomic_DNA"/>
</dbReference>
<sequence>MSARCLQTTIRNVQTLWTITSRRQFQTSVLRLSAHAFHIIDDGDFQKQVLDSKKPFIVDFHATWCGPCKVLEPRLEKVLTNHNKKVEAASGDQQIKLAKVDIDNLGELSSKYNVQAVPTVVAIKNGKEISRFTGVADENRIQKMIEQLNR</sequence>
<evidence type="ECO:0000313" key="7">
    <source>
        <dbReference type="EMBL" id="CAF4199006.1"/>
    </source>
</evidence>
<dbReference type="Proteomes" id="UP000663833">
    <property type="component" value="Unassembled WGS sequence"/>
</dbReference>
<evidence type="ECO:0000313" key="11">
    <source>
        <dbReference type="Proteomes" id="UP000663873"/>
    </source>
</evidence>
<dbReference type="PROSITE" id="PS00194">
    <property type="entry name" value="THIOREDOXIN_1"/>
    <property type="match status" value="1"/>
</dbReference>
<proteinExistence type="inferred from homology"/>
<dbReference type="CDD" id="cd02947">
    <property type="entry name" value="TRX_family"/>
    <property type="match status" value="1"/>
</dbReference>
<evidence type="ECO:0000313" key="4">
    <source>
        <dbReference type="EMBL" id="CAF3306832.1"/>
    </source>
</evidence>
<feature type="domain" description="Thioredoxin" evidence="2">
    <location>
        <begin position="28"/>
        <end position="150"/>
    </location>
</feature>
<dbReference type="EMBL" id="CAJNXB010000021">
    <property type="protein sequence ID" value="CAF2987685.1"/>
    <property type="molecule type" value="Genomic_DNA"/>
</dbReference>
<name>A0A817L274_9BILA</name>